<organism evidence="11 12">
    <name type="scientific">Vulcaniibacterium tengchongense</name>
    <dbReference type="NCBI Taxonomy" id="1273429"/>
    <lineage>
        <taxon>Bacteria</taxon>
        <taxon>Pseudomonadati</taxon>
        <taxon>Pseudomonadota</taxon>
        <taxon>Gammaproteobacteria</taxon>
        <taxon>Lysobacterales</taxon>
        <taxon>Lysobacteraceae</taxon>
        <taxon>Vulcaniibacterium</taxon>
    </lineage>
</organism>
<feature type="region of interest" description="Disordered" evidence="10">
    <location>
        <begin position="66"/>
        <end position="150"/>
    </location>
</feature>
<evidence type="ECO:0000256" key="7">
    <source>
        <dbReference type="ARBA" id="ARBA00023010"/>
    </source>
</evidence>
<accession>A0A3N4VB27</accession>
<evidence type="ECO:0000313" key="12">
    <source>
        <dbReference type="Proteomes" id="UP000269708"/>
    </source>
</evidence>
<evidence type="ECO:0000256" key="6">
    <source>
        <dbReference type="ARBA" id="ARBA00022989"/>
    </source>
</evidence>
<dbReference type="HAMAP" id="MF_00237">
    <property type="entry name" value="TatB"/>
    <property type="match status" value="1"/>
</dbReference>
<dbReference type="GO" id="GO:0008320">
    <property type="term" value="F:protein transmembrane transporter activity"/>
    <property type="evidence" value="ECO:0007669"/>
    <property type="project" value="UniProtKB-UniRule"/>
</dbReference>
<keyword evidence="5 9" id="KW-0653">Protein transport</keyword>
<dbReference type="PRINTS" id="PR01506">
    <property type="entry name" value="TATBPROTEIN"/>
</dbReference>
<dbReference type="Pfam" id="PF02416">
    <property type="entry name" value="TatA_B_E"/>
    <property type="match status" value="1"/>
</dbReference>
<evidence type="ECO:0000256" key="4">
    <source>
        <dbReference type="ARBA" id="ARBA00022692"/>
    </source>
</evidence>
<comment type="subcellular location">
    <subcellularLocation>
        <location evidence="9">Cell membrane</location>
        <topology evidence="9">Single-pass membrane protein</topology>
    </subcellularLocation>
    <subcellularLocation>
        <location evidence="1">Membrane</location>
        <topology evidence="1">Single-pass membrane protein</topology>
    </subcellularLocation>
</comment>
<evidence type="ECO:0000313" key="11">
    <source>
        <dbReference type="EMBL" id="RPE80206.1"/>
    </source>
</evidence>
<gene>
    <name evidence="9" type="primary">tatB</name>
    <name evidence="11" type="ORF">EDC50_2038</name>
</gene>
<evidence type="ECO:0000256" key="9">
    <source>
        <dbReference type="HAMAP-Rule" id="MF_00237"/>
    </source>
</evidence>
<dbReference type="PANTHER" id="PTHR33162">
    <property type="entry name" value="SEC-INDEPENDENT PROTEIN TRANSLOCASE PROTEIN TATA, CHLOROPLASTIC"/>
    <property type="match status" value="1"/>
</dbReference>
<sequence>MFDIGFSELLLIALVALVVLGPERLPKAARFAGLWVRRARAQWHSVKAELEHELAADELKRSLQQTEAQLREAQEELRSGLNEARERLREEERALREEFERGGEEPALESSSRPLELPEGDETAPAPDAGRGDAPAEAPAPRSDASGERR</sequence>
<dbReference type="Proteomes" id="UP000269708">
    <property type="component" value="Unassembled WGS sequence"/>
</dbReference>
<dbReference type="GO" id="GO:0043953">
    <property type="term" value="P:protein transport by the Tat complex"/>
    <property type="evidence" value="ECO:0007669"/>
    <property type="project" value="UniProtKB-UniRule"/>
</dbReference>
<evidence type="ECO:0000256" key="5">
    <source>
        <dbReference type="ARBA" id="ARBA00022927"/>
    </source>
</evidence>
<comment type="function">
    <text evidence="9">Part of the twin-arginine translocation (Tat) system that transports large folded proteins containing a characteristic twin-arginine motif in their signal peptide across membranes. Together with TatC, TatB is part of a receptor directly interacting with Tat signal peptides. TatB may form an oligomeric binding site that transiently accommodates folded Tat precursor proteins before their translocation.</text>
</comment>
<keyword evidence="4 9" id="KW-0812">Transmembrane</keyword>
<evidence type="ECO:0000256" key="1">
    <source>
        <dbReference type="ARBA" id="ARBA00004167"/>
    </source>
</evidence>
<reference evidence="11 12" key="1">
    <citation type="submission" date="2018-11" db="EMBL/GenBank/DDBJ databases">
        <title>Genomic Encyclopedia of Type Strains, Phase IV (KMG-IV): sequencing the most valuable type-strain genomes for metagenomic binning, comparative biology and taxonomic classification.</title>
        <authorList>
            <person name="Goeker M."/>
        </authorList>
    </citation>
    <scope>NUCLEOTIDE SEQUENCE [LARGE SCALE GENOMIC DNA]</scope>
    <source>
        <strain evidence="11 12">DSM 25623</strain>
    </source>
</reference>
<dbReference type="AlphaFoldDB" id="A0A3N4VB27"/>
<dbReference type="InterPro" id="IPR018448">
    <property type="entry name" value="TatB"/>
</dbReference>
<protein>
    <recommendedName>
        <fullName evidence="9">Sec-independent protein translocase protein TatB</fullName>
    </recommendedName>
</protein>
<comment type="subunit">
    <text evidence="9">The Tat system comprises two distinct complexes: a TatABC complex, containing multiple copies of TatA, TatB and TatC subunits, and a separate TatA complex, containing only TatA subunits. Substrates initially bind to the TatABC complex, which probably triggers association of the separate TatA complex to form the active translocon.</text>
</comment>
<dbReference type="GO" id="GO:0033281">
    <property type="term" value="C:TAT protein transport complex"/>
    <property type="evidence" value="ECO:0007669"/>
    <property type="project" value="UniProtKB-UniRule"/>
</dbReference>
<keyword evidence="12" id="KW-1185">Reference proteome</keyword>
<evidence type="ECO:0000256" key="3">
    <source>
        <dbReference type="ARBA" id="ARBA00022475"/>
    </source>
</evidence>
<feature type="compositionally biased region" description="Basic and acidic residues" evidence="10">
    <location>
        <begin position="69"/>
        <end position="104"/>
    </location>
</feature>
<keyword evidence="2 9" id="KW-0813">Transport</keyword>
<keyword evidence="7 9" id="KW-0811">Translocation</keyword>
<name>A0A3N4VB27_9GAMM</name>
<evidence type="ECO:0000256" key="2">
    <source>
        <dbReference type="ARBA" id="ARBA00022448"/>
    </source>
</evidence>
<comment type="caution">
    <text evidence="11">The sequence shown here is derived from an EMBL/GenBank/DDBJ whole genome shotgun (WGS) entry which is preliminary data.</text>
</comment>
<keyword evidence="8 9" id="KW-0472">Membrane</keyword>
<proteinExistence type="inferred from homology"/>
<evidence type="ECO:0000256" key="8">
    <source>
        <dbReference type="ARBA" id="ARBA00023136"/>
    </source>
</evidence>
<feature type="compositionally biased region" description="Low complexity" evidence="10">
    <location>
        <begin position="124"/>
        <end position="142"/>
    </location>
</feature>
<dbReference type="NCBIfam" id="TIGR01410">
    <property type="entry name" value="tatB"/>
    <property type="match status" value="1"/>
</dbReference>
<dbReference type="InterPro" id="IPR003369">
    <property type="entry name" value="TatA/B/E"/>
</dbReference>
<dbReference type="PANTHER" id="PTHR33162:SF1">
    <property type="entry name" value="SEC-INDEPENDENT PROTEIN TRANSLOCASE PROTEIN TATA, CHLOROPLASTIC"/>
    <property type="match status" value="1"/>
</dbReference>
<dbReference type="EMBL" id="RKQN01000002">
    <property type="protein sequence ID" value="RPE80206.1"/>
    <property type="molecule type" value="Genomic_DNA"/>
</dbReference>
<evidence type="ECO:0000256" key="10">
    <source>
        <dbReference type="SAM" id="MobiDB-lite"/>
    </source>
</evidence>
<dbReference type="RefSeq" id="WP_123770349.1">
    <property type="nucleotide sequence ID" value="NZ_RKQN01000002.1"/>
</dbReference>
<dbReference type="Gene3D" id="1.20.5.3310">
    <property type="match status" value="1"/>
</dbReference>
<keyword evidence="6 9" id="KW-1133">Transmembrane helix</keyword>
<comment type="similarity">
    <text evidence="9">Belongs to the TatB family.</text>
</comment>
<keyword evidence="3 9" id="KW-1003">Cell membrane</keyword>